<dbReference type="InterPro" id="IPR036155">
    <property type="entry name" value="Crypto/Photolyase_N_sf"/>
</dbReference>
<keyword evidence="8" id="KW-1185">Reference proteome</keyword>
<evidence type="ECO:0000313" key="7">
    <source>
        <dbReference type="EMBL" id="NHC14620.1"/>
    </source>
</evidence>
<dbReference type="PRINTS" id="PR00147">
    <property type="entry name" value="DNAPHOTLYASE"/>
</dbReference>
<dbReference type="PROSITE" id="PS00394">
    <property type="entry name" value="DNA_PHOTOLYASES_1_1"/>
    <property type="match status" value="1"/>
</dbReference>
<dbReference type="Pfam" id="PF03441">
    <property type="entry name" value="FAD_binding_7"/>
    <property type="match status" value="1"/>
</dbReference>
<dbReference type="InterPro" id="IPR014729">
    <property type="entry name" value="Rossmann-like_a/b/a_fold"/>
</dbReference>
<evidence type="ECO:0000313" key="8">
    <source>
        <dbReference type="Proteomes" id="UP000800981"/>
    </source>
</evidence>
<dbReference type="PANTHER" id="PTHR11455">
    <property type="entry name" value="CRYPTOCHROME"/>
    <property type="match status" value="1"/>
</dbReference>
<reference evidence="7 8" key="1">
    <citation type="submission" date="2020-03" db="EMBL/GenBank/DDBJ databases">
        <title>Two novel Motilibacter sp.</title>
        <authorList>
            <person name="Liu S."/>
        </authorList>
    </citation>
    <scope>NUCLEOTIDE SEQUENCE [LARGE SCALE GENOMIC DNA]</scope>
    <source>
        <strain evidence="7 8">E257</strain>
    </source>
</reference>
<dbReference type="EMBL" id="JAANNP010000008">
    <property type="protein sequence ID" value="NHC14620.1"/>
    <property type="molecule type" value="Genomic_DNA"/>
</dbReference>
<evidence type="ECO:0000256" key="3">
    <source>
        <dbReference type="ARBA" id="ARBA00022827"/>
    </source>
</evidence>
<comment type="similarity">
    <text evidence="5">Belongs to the DNA photolyase family.</text>
</comment>
<keyword evidence="2 5" id="KW-0285">Flavoprotein</keyword>
<dbReference type="Proteomes" id="UP000800981">
    <property type="component" value="Unassembled WGS sequence"/>
</dbReference>
<dbReference type="SUPFAM" id="SSF48173">
    <property type="entry name" value="Cryptochrome/photolyase FAD-binding domain"/>
    <property type="match status" value="1"/>
</dbReference>
<evidence type="ECO:0000256" key="1">
    <source>
        <dbReference type="ARBA" id="ARBA00001974"/>
    </source>
</evidence>
<evidence type="ECO:0000256" key="4">
    <source>
        <dbReference type="ARBA" id="ARBA00022991"/>
    </source>
</evidence>
<keyword evidence="4 5" id="KW-0157">Chromophore</keyword>
<dbReference type="Gene3D" id="3.40.50.620">
    <property type="entry name" value="HUPs"/>
    <property type="match status" value="1"/>
</dbReference>
<dbReference type="InterPro" id="IPR006050">
    <property type="entry name" value="DNA_photolyase_N"/>
</dbReference>
<dbReference type="Gene3D" id="1.25.40.80">
    <property type="match status" value="1"/>
</dbReference>
<dbReference type="InterPro" id="IPR036134">
    <property type="entry name" value="Crypto/Photolyase_FAD-like_sf"/>
</dbReference>
<comment type="caution">
    <text evidence="7">The sequence shown here is derived from an EMBL/GenBank/DDBJ whole genome shotgun (WGS) entry which is preliminary data.</text>
</comment>
<accession>A0ABX0GVQ0</accession>
<dbReference type="InterPro" id="IPR018394">
    <property type="entry name" value="DNA_photolyase_1_CS_C"/>
</dbReference>
<evidence type="ECO:0000256" key="5">
    <source>
        <dbReference type="RuleBase" id="RU004182"/>
    </source>
</evidence>
<feature type="domain" description="Photolyase/cryptochrome alpha/beta" evidence="6">
    <location>
        <begin position="5"/>
        <end position="126"/>
    </location>
</feature>
<sequence length="457" mass="50192">MATPATAVMWFRRDLRLRDNPALRAALSAGPAIALFVVDPALWGPAGAPRRAWLSRSLRALDAALDGRLVVRHGDPAEVVPAVAREAAAGSVHVAADFGVLGRRRDAGVEEALRGLDVPLVRTGSPYAVAPGTVLTKQGEPFRVFTPFSRAWAREGWPPPVHAPRAPRWVELPSDGVPAEPELDGMQLPEAGEEAALARWRRWRERGLGAYADSRNRPDLDGTSSLSAHLKYGEVHPRTLLADLAKHPGESADRFRTELCWRDFYADVLWHAPHTARAPLNQQVGAIRYDTGPAADAAFAAWAQGRTGYPIVDAGMRQLRAVGWVHNRVRMIVASFLVKDLHVDWLRGARHFMHWLRDGDLASNNGGWQWVAGTGTDAAPYFRVFNPVTQGKSFDPDGEYVRRYVPELRGVAGGAVHEPWLLPGGLPAGYPERVVDHGEARAEALRRYEETRTGART</sequence>
<protein>
    <submittedName>
        <fullName evidence="7">Deoxyribodipyrimidine photo-lyase</fullName>
    </submittedName>
</protein>
<dbReference type="PANTHER" id="PTHR11455:SF9">
    <property type="entry name" value="CRYPTOCHROME CIRCADIAN CLOCK 5 ISOFORM X1"/>
    <property type="match status" value="1"/>
</dbReference>
<dbReference type="SUPFAM" id="SSF52425">
    <property type="entry name" value="Cryptochrome/photolyase, N-terminal domain"/>
    <property type="match status" value="1"/>
</dbReference>
<keyword evidence="3 5" id="KW-0274">FAD</keyword>
<dbReference type="InterPro" id="IPR005101">
    <property type="entry name" value="Cryptochr/Photolyase_FAD-bd"/>
</dbReference>
<dbReference type="RefSeq" id="WP_166282320.1">
    <property type="nucleotide sequence ID" value="NZ_JAANNP010000008.1"/>
</dbReference>
<evidence type="ECO:0000259" key="6">
    <source>
        <dbReference type="PROSITE" id="PS51645"/>
    </source>
</evidence>
<organism evidence="7 8">
    <name type="scientific">Motilibacter deserti</name>
    <dbReference type="NCBI Taxonomy" id="2714956"/>
    <lineage>
        <taxon>Bacteria</taxon>
        <taxon>Bacillati</taxon>
        <taxon>Actinomycetota</taxon>
        <taxon>Actinomycetes</taxon>
        <taxon>Motilibacterales</taxon>
        <taxon>Motilibacteraceae</taxon>
        <taxon>Motilibacter</taxon>
    </lineage>
</organism>
<name>A0ABX0GVQ0_9ACTN</name>
<dbReference type="InterPro" id="IPR002081">
    <property type="entry name" value="Cryptochrome/DNA_photolyase_1"/>
</dbReference>
<comment type="cofactor">
    <cofactor evidence="1">
        <name>FAD</name>
        <dbReference type="ChEBI" id="CHEBI:57692"/>
    </cofactor>
</comment>
<proteinExistence type="inferred from homology"/>
<dbReference type="Gene3D" id="1.10.579.10">
    <property type="entry name" value="DNA Cyclobutane Dipyrimidine Photolyase, subunit A, domain 3"/>
    <property type="match status" value="1"/>
</dbReference>
<evidence type="ECO:0000256" key="2">
    <source>
        <dbReference type="ARBA" id="ARBA00022630"/>
    </source>
</evidence>
<dbReference type="Pfam" id="PF00875">
    <property type="entry name" value="DNA_photolyase"/>
    <property type="match status" value="1"/>
</dbReference>
<dbReference type="PROSITE" id="PS51645">
    <property type="entry name" value="PHR_CRY_ALPHA_BETA"/>
    <property type="match status" value="1"/>
</dbReference>
<gene>
    <name evidence="7" type="ORF">G9H71_12605</name>
</gene>